<dbReference type="InterPro" id="IPR036546">
    <property type="entry name" value="MED15_KIX"/>
</dbReference>
<name>A0A251V9H0_HELAN</name>
<dbReference type="Proteomes" id="UP000215914">
    <property type="component" value="Chromosome 3"/>
</dbReference>
<dbReference type="AlphaFoldDB" id="A0A251V9H0"/>
<dbReference type="InterPro" id="IPR036529">
    <property type="entry name" value="KIX_dom_sf"/>
</dbReference>
<dbReference type="Gene3D" id="1.10.246.20">
    <property type="entry name" value="Coactivator CBP, KIX domain"/>
    <property type="match status" value="5"/>
</dbReference>
<evidence type="ECO:0000313" key="5">
    <source>
        <dbReference type="EMBL" id="OTG31873.1"/>
    </source>
</evidence>
<accession>A0A251V9H0</accession>
<dbReference type="OMA" id="TMETRYP"/>
<evidence type="ECO:0000259" key="4">
    <source>
        <dbReference type="Pfam" id="PF16987"/>
    </source>
</evidence>
<dbReference type="PANTHER" id="PTHR33137:SF4">
    <property type="entry name" value="MEDIATOR OF RNA POLYMERASE II TRANSCRIPTION SUBUNIT 15A-RELATED"/>
    <property type="match status" value="1"/>
</dbReference>
<dbReference type="EMBL" id="CM007892">
    <property type="protein sequence ID" value="OTG31873.1"/>
    <property type="molecule type" value="Genomic_DNA"/>
</dbReference>
<proteinExistence type="predicted"/>
<dbReference type="GO" id="GO:0005634">
    <property type="term" value="C:nucleus"/>
    <property type="evidence" value="ECO:0007669"/>
    <property type="project" value="UniProtKB-SubCell"/>
</dbReference>
<evidence type="ECO:0000256" key="3">
    <source>
        <dbReference type="SAM" id="MobiDB-lite"/>
    </source>
</evidence>
<dbReference type="Pfam" id="PF16987">
    <property type="entry name" value="KIX_2"/>
    <property type="match status" value="5"/>
</dbReference>
<keyword evidence="2" id="KW-0539">Nucleus</keyword>
<feature type="domain" description="Mediator complex subunit 15 KIX" evidence="4">
    <location>
        <begin position="556"/>
        <end position="632"/>
    </location>
</feature>
<dbReference type="STRING" id="4232.A0A251V9H0"/>
<keyword evidence="6" id="KW-1185">Reference proteome</keyword>
<gene>
    <name evidence="5" type="ORF">HannXRQ_Chr03g0080501</name>
</gene>
<dbReference type="FunFam" id="1.10.246.20:FF:000003">
    <property type="entry name" value="Mediator of RNA polymerase II transcription subunit 15a"/>
    <property type="match status" value="3"/>
</dbReference>
<dbReference type="InterPro" id="IPR044661">
    <property type="entry name" value="MED15a/b/c-like"/>
</dbReference>
<feature type="domain" description="Mediator complex subunit 15 KIX" evidence="4">
    <location>
        <begin position="257"/>
        <end position="334"/>
    </location>
</feature>
<sequence>MESGDWRAEVSADSRERIRYKISETLNRHIPFSTYEGLQELKKVAVRFEEKIYAASISTSDYLRKISSKMLTMETRSEDPMSESDPMQSNSAANSVNPPIIFHNTPSFNSQGVSGAVDDWRAPLERERVVNKIMDSLKENLPFTRYDRLHELKKIAQRVEAEIFTAATSQSEYSRKICLHMLTMETRLQNYVSDSMYSNSAAISVNSSVPFNTTANGGDWQEEVYQKIKTMKDLYLLDLRPTQGASGAFGEPTLEHGDWRATVQADSRQRIVNKIMETLKRHVPFDGPEGLQELMKMAMKFEQRMYTLCTSQSDYLRKISLKMLTMETRYPAANNRTLQTIGVMLPDGGEKFKANLRRHEYELERRKKLQLEKSDYFRDYFWKISLKMRTMESRSEDPMSDPMQSNSAANSVSGAVGDWRAPLERERVVNKIMDSLKENLPFTRYDRLHELKKIAQRVEAEIFTAATSQSEYSRKICLNMLTMETRLQNYLSDSMYSNSAAISVNSSVPFNTTANGGDWQEEVYQKIKTMKDLYLLDLRPTQGASGAFGEPTLEPGDWRATVQADSRQRIVNKIMETLKRHVPFDGPEGLQELMKMAMKFEQRMYTLCTSQSDYLRKISLKMLTMETRYPAANNV</sequence>
<feature type="region of interest" description="Disordered" evidence="3">
    <location>
        <begin position="394"/>
        <end position="413"/>
    </location>
</feature>
<protein>
    <submittedName>
        <fullName evidence="5">Putative coactivator CBP, KIX domain-containing protein</fullName>
    </submittedName>
</protein>
<dbReference type="PANTHER" id="PTHR33137">
    <property type="entry name" value="MEDIATOR OF RNA POLYMERASE II TRANSCRIPTION SUBUNIT 15A-RELATED"/>
    <property type="match status" value="1"/>
</dbReference>
<feature type="domain" description="Mediator complex subunit 15 KIX" evidence="4">
    <location>
        <begin position="123"/>
        <end position="191"/>
    </location>
</feature>
<organism evidence="5 6">
    <name type="scientific">Helianthus annuus</name>
    <name type="common">Common sunflower</name>
    <dbReference type="NCBI Taxonomy" id="4232"/>
    <lineage>
        <taxon>Eukaryota</taxon>
        <taxon>Viridiplantae</taxon>
        <taxon>Streptophyta</taxon>
        <taxon>Embryophyta</taxon>
        <taxon>Tracheophyta</taxon>
        <taxon>Spermatophyta</taxon>
        <taxon>Magnoliopsida</taxon>
        <taxon>eudicotyledons</taxon>
        <taxon>Gunneridae</taxon>
        <taxon>Pentapetalae</taxon>
        <taxon>asterids</taxon>
        <taxon>campanulids</taxon>
        <taxon>Asterales</taxon>
        <taxon>Asteraceae</taxon>
        <taxon>Asteroideae</taxon>
        <taxon>Heliantheae alliance</taxon>
        <taxon>Heliantheae</taxon>
        <taxon>Helianthus</taxon>
    </lineage>
</organism>
<feature type="domain" description="Mediator complex subunit 15 KIX" evidence="4">
    <location>
        <begin position="4"/>
        <end position="82"/>
    </location>
</feature>
<reference evidence="6" key="1">
    <citation type="journal article" date="2017" name="Nature">
        <title>The sunflower genome provides insights into oil metabolism, flowering and Asterid evolution.</title>
        <authorList>
            <person name="Badouin H."/>
            <person name="Gouzy J."/>
            <person name="Grassa C.J."/>
            <person name="Murat F."/>
            <person name="Staton S.E."/>
            <person name="Cottret L."/>
            <person name="Lelandais-Briere C."/>
            <person name="Owens G.L."/>
            <person name="Carrere S."/>
            <person name="Mayjonade B."/>
            <person name="Legrand L."/>
            <person name="Gill N."/>
            <person name="Kane N.C."/>
            <person name="Bowers J.E."/>
            <person name="Hubner S."/>
            <person name="Bellec A."/>
            <person name="Berard A."/>
            <person name="Berges H."/>
            <person name="Blanchet N."/>
            <person name="Boniface M.C."/>
            <person name="Brunel D."/>
            <person name="Catrice O."/>
            <person name="Chaidir N."/>
            <person name="Claudel C."/>
            <person name="Donnadieu C."/>
            <person name="Faraut T."/>
            <person name="Fievet G."/>
            <person name="Helmstetter N."/>
            <person name="King M."/>
            <person name="Knapp S.J."/>
            <person name="Lai Z."/>
            <person name="Le Paslier M.C."/>
            <person name="Lippi Y."/>
            <person name="Lorenzon L."/>
            <person name="Mandel J.R."/>
            <person name="Marage G."/>
            <person name="Marchand G."/>
            <person name="Marquand E."/>
            <person name="Bret-Mestries E."/>
            <person name="Morien E."/>
            <person name="Nambeesan S."/>
            <person name="Nguyen T."/>
            <person name="Pegot-Espagnet P."/>
            <person name="Pouilly N."/>
            <person name="Raftis F."/>
            <person name="Sallet E."/>
            <person name="Schiex T."/>
            <person name="Thomas J."/>
            <person name="Vandecasteele C."/>
            <person name="Vares D."/>
            <person name="Vear F."/>
            <person name="Vautrin S."/>
            <person name="Crespi M."/>
            <person name="Mangin B."/>
            <person name="Burke J.M."/>
            <person name="Salse J."/>
            <person name="Munos S."/>
            <person name="Vincourt P."/>
            <person name="Rieseberg L.H."/>
            <person name="Langlade N.B."/>
        </authorList>
    </citation>
    <scope>NUCLEOTIDE SEQUENCE [LARGE SCALE GENOMIC DNA]</scope>
    <source>
        <strain evidence="6">cv. SF193</strain>
    </source>
</reference>
<dbReference type="GO" id="GO:0003713">
    <property type="term" value="F:transcription coactivator activity"/>
    <property type="evidence" value="ECO:0007669"/>
    <property type="project" value="InterPro"/>
</dbReference>
<evidence type="ECO:0000256" key="2">
    <source>
        <dbReference type="ARBA" id="ARBA00023242"/>
    </source>
</evidence>
<evidence type="ECO:0000313" key="6">
    <source>
        <dbReference type="Proteomes" id="UP000215914"/>
    </source>
</evidence>
<comment type="subcellular location">
    <subcellularLocation>
        <location evidence="1">Nucleus</location>
    </subcellularLocation>
</comment>
<feature type="domain" description="Mediator complex subunit 15 KIX" evidence="4">
    <location>
        <begin position="422"/>
        <end position="490"/>
    </location>
</feature>
<dbReference type="InParanoid" id="A0A251V9H0"/>
<evidence type="ECO:0000256" key="1">
    <source>
        <dbReference type="ARBA" id="ARBA00004123"/>
    </source>
</evidence>
<dbReference type="GO" id="GO:0031490">
    <property type="term" value="F:chromatin DNA binding"/>
    <property type="evidence" value="ECO:0000318"/>
    <property type="project" value="GO_Central"/>
</dbReference>
<dbReference type="SUPFAM" id="SSF47040">
    <property type="entry name" value="Kix domain of CBP (creb binding protein)"/>
    <property type="match status" value="4"/>
</dbReference>